<dbReference type="PANTHER" id="PTHR42899">
    <property type="entry name" value="SPERMATOGENESIS-ASSOCIATED PROTEIN 20"/>
    <property type="match status" value="1"/>
</dbReference>
<dbReference type="Proteomes" id="UP001163687">
    <property type="component" value="Chromosome"/>
</dbReference>
<evidence type="ECO:0000313" key="2">
    <source>
        <dbReference type="EMBL" id="BDG61395.1"/>
    </source>
</evidence>
<dbReference type="GO" id="GO:0005975">
    <property type="term" value="P:carbohydrate metabolic process"/>
    <property type="evidence" value="ECO:0007669"/>
    <property type="project" value="InterPro"/>
</dbReference>
<gene>
    <name evidence="2" type="ORF">caldi_24850</name>
</gene>
<protein>
    <submittedName>
        <fullName evidence="2">Thioredoxin domain-containing protein</fullName>
    </submittedName>
</protein>
<feature type="domain" description="Spermatogenesis-associated protein 20-like TRX" evidence="1">
    <location>
        <begin position="8"/>
        <end position="169"/>
    </location>
</feature>
<organism evidence="2 3">
    <name type="scientific">Caldinitratiruptor microaerophilus</name>
    <dbReference type="NCBI Taxonomy" id="671077"/>
    <lineage>
        <taxon>Bacteria</taxon>
        <taxon>Bacillati</taxon>
        <taxon>Bacillota</taxon>
        <taxon>Clostridia</taxon>
        <taxon>Eubacteriales</taxon>
        <taxon>Symbiobacteriaceae</taxon>
        <taxon>Caldinitratiruptor</taxon>
    </lineage>
</organism>
<dbReference type="InterPro" id="IPR036249">
    <property type="entry name" value="Thioredoxin-like_sf"/>
</dbReference>
<dbReference type="PIRSF" id="PIRSF006402">
    <property type="entry name" value="UCP006402_thioredoxin"/>
    <property type="match status" value="1"/>
</dbReference>
<dbReference type="RefSeq" id="WP_264842046.1">
    <property type="nucleotide sequence ID" value="NZ_AP025628.1"/>
</dbReference>
<name>A0AA35CL95_9FIRM</name>
<proteinExistence type="predicted"/>
<dbReference type="KEGG" id="cmic:caldi_24850"/>
<dbReference type="Gene3D" id="3.40.30.10">
    <property type="entry name" value="Glutaredoxin"/>
    <property type="match status" value="1"/>
</dbReference>
<evidence type="ECO:0000313" key="3">
    <source>
        <dbReference type="Proteomes" id="UP001163687"/>
    </source>
</evidence>
<dbReference type="PANTHER" id="PTHR42899:SF1">
    <property type="entry name" value="SPERMATOGENESIS-ASSOCIATED PROTEIN 20"/>
    <property type="match status" value="1"/>
</dbReference>
<dbReference type="InterPro" id="IPR008928">
    <property type="entry name" value="6-hairpin_glycosidase_sf"/>
</dbReference>
<dbReference type="SUPFAM" id="SSF48208">
    <property type="entry name" value="Six-hairpin glycosidases"/>
    <property type="match status" value="1"/>
</dbReference>
<dbReference type="AlphaFoldDB" id="A0AA35CL95"/>
<dbReference type="InterPro" id="IPR004879">
    <property type="entry name" value="Ssp411-like_TRX"/>
</dbReference>
<sequence length="693" mass="77031">MSTAGRKPNRLIHEASPYLQQHAYNPVDWYPWGKEALARARAEDKPILLSIGYSACHWCHVMERESFEDEDIARLMNEHFVNIKVDREERPDLDHLYQTVCQLVTRQGGWPLTVFLTPDLRPFYVGTYFPPEDRYGRPGFPRILRAVARAYREQRDQVEQVAREWTEALRTMHAPPAPDGRAPDAPWAALVEKGAREIAAQVDRRHGGFGGAPKFPQTPNLELLLRMSQRPGGEGYLDLVTLTLRKMAEGGIYDQLGGGFHRYSVDARWAVPHFEKMLYDNALLVPVYLAAWQLTADPLHARVVRETLAYVAREMTHPGGGFYSTQDADSEGEEGRYYVWTPEEIQAVLGEDDGELLCRHLGVTPGGNFEHGRTVLHVAKGAGALAAEVGLSPEEVTGRLESGKARLLAARERRVPPHRDEKVLTGWNGLMIRALAQAARTLGDPSYAGAARRAADFVLGTLTAPDGSLLRRYRDGHGADIPGTLEDHAFLAEGLLELYQATFAHEYLEAAVRLAHAMLDRFWEPGAGFFLTGPGAGDLIDRPREFTDGATPSPASVATRVLLRLYPYTGDERFRQVAEQNLRLHRVAMERIPAGMASLLAALDLFLSGAVEVTVVAPPGDPTAAEWLRRIGQLYLPDLVLERMAPGEPDDRPLRQGKSAKGGRATLYVCRNFTCSPPATAWAEAERWLLARP</sequence>
<keyword evidence="3" id="KW-1185">Reference proteome</keyword>
<dbReference type="Pfam" id="PF03190">
    <property type="entry name" value="Thioredox_DsbH"/>
    <property type="match status" value="1"/>
</dbReference>
<dbReference type="CDD" id="cd02955">
    <property type="entry name" value="SSP411"/>
    <property type="match status" value="1"/>
</dbReference>
<dbReference type="InterPro" id="IPR012341">
    <property type="entry name" value="6hp_glycosidase-like_sf"/>
</dbReference>
<dbReference type="Gene3D" id="1.50.10.10">
    <property type="match status" value="1"/>
</dbReference>
<evidence type="ECO:0000259" key="1">
    <source>
        <dbReference type="Pfam" id="PF03190"/>
    </source>
</evidence>
<reference evidence="2" key="1">
    <citation type="submission" date="2022-03" db="EMBL/GenBank/DDBJ databases">
        <title>Complete genome sequence of Caldinitratiruptor microaerophilus.</title>
        <authorList>
            <person name="Mukaiyama R."/>
            <person name="Nishiyama T."/>
            <person name="Ueda K."/>
        </authorList>
    </citation>
    <scope>NUCLEOTIDE SEQUENCE</scope>
    <source>
        <strain evidence="2">JCM 16183</strain>
    </source>
</reference>
<dbReference type="InterPro" id="IPR024705">
    <property type="entry name" value="Ssp411"/>
</dbReference>
<dbReference type="EMBL" id="AP025628">
    <property type="protein sequence ID" value="BDG61395.1"/>
    <property type="molecule type" value="Genomic_DNA"/>
</dbReference>
<dbReference type="SUPFAM" id="SSF52833">
    <property type="entry name" value="Thioredoxin-like"/>
    <property type="match status" value="1"/>
</dbReference>
<accession>A0AA35CL95</accession>